<evidence type="ECO:0000313" key="3">
    <source>
        <dbReference type="EMBL" id="ATY64848.1"/>
    </source>
</evidence>
<evidence type="ECO:0000256" key="1">
    <source>
        <dbReference type="SAM" id="MobiDB-lite"/>
    </source>
</evidence>
<gene>
    <name evidence="3" type="ORF">A9K55_005137</name>
</gene>
<protein>
    <submittedName>
        <fullName evidence="3">SprT family metallopeptidase, putative</fullName>
    </submittedName>
</protein>
<dbReference type="CDD" id="cd00084">
    <property type="entry name" value="HMG-box_SF"/>
    <property type="match status" value="1"/>
</dbReference>
<dbReference type="PANTHER" id="PTHR23099">
    <property type="entry name" value="TRANSCRIPTIONAL REGULATOR"/>
    <property type="match status" value="1"/>
</dbReference>
<evidence type="ECO:0000313" key="4">
    <source>
        <dbReference type="Proteomes" id="UP000323067"/>
    </source>
</evidence>
<dbReference type="SUPFAM" id="SSF47095">
    <property type="entry name" value="HMG-box"/>
    <property type="match status" value="1"/>
</dbReference>
<sequence>MSRLIDQFTHHVEHSDKLGEPVQEFQKTLLDPKTPMRRRELVPRSTTQPSTRRVRRLDGEKLAATNPLLQPWTTESSKKVLDFSRNISPRKVEPKMKSRPELIMGEALLVNRKQTRQGPNTTLLNSTLLGTTFSDNESSSSSFSEIDMGDVTLPASLQLTSQPTEFPQRMARLKHDNCLTILEDATPREMPGPDSKAQIAEVEGSKGTEEVAIDYTIFPLSPRDMNTRRQTNDIMRPKFTQETACAMDSAEKENTDATSGAGIDEDILPEQLVREQCRGNELRNDRGILDTSTTATTVARKFPTSPRKARNIPQGPHTPTKDDFWRQSLVDCWNDEHSPRKATKTALRSPIKQSGPSKPSKILFEAQKATLAIQFLEELDCQITNGRIAELSRSTGGVKIEWLKTLNTTAGRANWKKETVRMTPSDGSDAIITYSHHASIELAEKVIDDESKLLNVLAHEFCHLANFMISGITNNPHGKEFKHWAEKCSQTFASRGIKVTTKHSYQIDFKYVWQCGGCSCSYKRHSKSINPEKHRCGGCQGKLVQIKPVPRNGGKPSEYQLFIKDEMKALKREDPSSPQKVIMQMAAERWARRSKPAESQQAKEDVRDIAAQLLGLSLGE</sequence>
<dbReference type="Pfam" id="PF10263">
    <property type="entry name" value="SprT-like"/>
    <property type="match status" value="1"/>
</dbReference>
<dbReference type="VEuPathDB" id="FungiDB:CCM_01186"/>
<dbReference type="GO" id="GO:0005634">
    <property type="term" value="C:nucleus"/>
    <property type="evidence" value="ECO:0007669"/>
    <property type="project" value="TreeGrafter"/>
</dbReference>
<feature type="domain" description="SprT-like" evidence="2">
    <location>
        <begin position="377"/>
        <end position="546"/>
    </location>
</feature>
<dbReference type="SMART" id="SM00731">
    <property type="entry name" value="SprT"/>
    <property type="match status" value="1"/>
</dbReference>
<dbReference type="InterPro" id="IPR035240">
    <property type="entry name" value="SprT_Zn_ribbon"/>
</dbReference>
<dbReference type="InterPro" id="IPR036910">
    <property type="entry name" value="HMG_box_dom_sf"/>
</dbReference>
<reference evidence="3 4" key="1">
    <citation type="journal article" date="2017" name="BMC Genomics">
        <title>Chromosome level assembly and secondary metabolite potential of the parasitic fungus Cordyceps militaris.</title>
        <authorList>
            <person name="Kramer G.J."/>
            <person name="Nodwell J.R."/>
        </authorList>
    </citation>
    <scope>NUCLEOTIDE SEQUENCE [LARGE SCALE GENOMIC DNA]</scope>
    <source>
        <strain evidence="3 4">ATCC 34164</strain>
    </source>
</reference>
<evidence type="ECO:0000259" key="2">
    <source>
        <dbReference type="SMART" id="SM00731"/>
    </source>
</evidence>
<dbReference type="AlphaFoldDB" id="A0A2H4SP01"/>
<dbReference type="Pfam" id="PF17283">
    <property type="entry name" value="Zn_ribbon_SprT"/>
    <property type="match status" value="1"/>
</dbReference>
<dbReference type="PANTHER" id="PTHR23099:SF0">
    <property type="entry name" value="GERM CELL NUCLEAR ACIDIC PROTEIN"/>
    <property type="match status" value="1"/>
</dbReference>
<feature type="region of interest" description="Disordered" evidence="1">
    <location>
        <begin position="302"/>
        <end position="323"/>
    </location>
</feature>
<proteinExistence type="predicted"/>
<name>A0A2H4SP01_CORMI</name>
<dbReference type="EMBL" id="CP023325">
    <property type="protein sequence ID" value="ATY64848.1"/>
    <property type="molecule type" value="Genomic_DNA"/>
</dbReference>
<organism evidence="3 4">
    <name type="scientific">Cordyceps militaris</name>
    <name type="common">Caterpillar fungus</name>
    <name type="synonym">Clavaria militaris</name>
    <dbReference type="NCBI Taxonomy" id="73501"/>
    <lineage>
        <taxon>Eukaryota</taxon>
        <taxon>Fungi</taxon>
        <taxon>Dikarya</taxon>
        <taxon>Ascomycota</taxon>
        <taxon>Pezizomycotina</taxon>
        <taxon>Sordariomycetes</taxon>
        <taxon>Hypocreomycetidae</taxon>
        <taxon>Hypocreales</taxon>
        <taxon>Cordycipitaceae</taxon>
        <taxon>Cordyceps</taxon>
    </lineage>
</organism>
<dbReference type="Proteomes" id="UP000323067">
    <property type="component" value="Chromosome v"/>
</dbReference>
<dbReference type="InterPro" id="IPR006640">
    <property type="entry name" value="SprT-like_domain"/>
</dbReference>
<dbReference type="OMA" id="SEYQLFI"/>
<dbReference type="VEuPathDB" id="FungiDB:A9K55_005137"/>
<dbReference type="OrthoDB" id="20772at2759"/>
<dbReference type="GO" id="GO:0006950">
    <property type="term" value="P:response to stress"/>
    <property type="evidence" value="ECO:0007669"/>
    <property type="project" value="UniProtKB-ARBA"/>
</dbReference>
<accession>A0A2H4SP01</accession>